<dbReference type="Gene3D" id="1.20.5.2280">
    <property type="match status" value="1"/>
</dbReference>
<dbReference type="Proteomes" id="UP001620626">
    <property type="component" value="Unassembled WGS sequence"/>
</dbReference>
<gene>
    <name evidence="2" type="ORF">niasHT_034954</name>
</gene>
<proteinExistence type="predicted"/>
<evidence type="ECO:0000313" key="2">
    <source>
        <dbReference type="EMBL" id="KAL3075587.1"/>
    </source>
</evidence>
<accession>A0ABD2IC78</accession>
<evidence type="ECO:0000256" key="1">
    <source>
        <dbReference type="SAM" id="Coils"/>
    </source>
</evidence>
<sequence length="102" mass="11814">MEKQQQPKSDQKQQKKVAVVVPRVVRKANGGKFDNECGPRPTENATFRQNVNERLDKLEHNASSIKERLSKIEDRMTNVENKLNILMTTVMQLQALLLQQKR</sequence>
<keyword evidence="3" id="KW-1185">Reference proteome</keyword>
<protein>
    <submittedName>
        <fullName evidence="2">Uncharacterized protein</fullName>
    </submittedName>
</protein>
<name>A0ABD2IC78_9BILA</name>
<evidence type="ECO:0000313" key="3">
    <source>
        <dbReference type="Proteomes" id="UP001620626"/>
    </source>
</evidence>
<keyword evidence="1" id="KW-0175">Coiled coil</keyword>
<dbReference type="AlphaFoldDB" id="A0ABD2IC78"/>
<dbReference type="EMBL" id="JBICBT010001270">
    <property type="protein sequence ID" value="KAL3075587.1"/>
    <property type="molecule type" value="Genomic_DNA"/>
</dbReference>
<reference evidence="2 3" key="1">
    <citation type="submission" date="2024-10" db="EMBL/GenBank/DDBJ databases">
        <authorList>
            <person name="Kim D."/>
        </authorList>
    </citation>
    <scope>NUCLEOTIDE SEQUENCE [LARGE SCALE GENOMIC DNA]</scope>
    <source>
        <strain evidence="2">BH-2024</strain>
    </source>
</reference>
<feature type="coiled-coil region" evidence="1">
    <location>
        <begin position="48"/>
        <end position="89"/>
    </location>
</feature>
<comment type="caution">
    <text evidence="2">The sequence shown here is derived from an EMBL/GenBank/DDBJ whole genome shotgun (WGS) entry which is preliminary data.</text>
</comment>
<organism evidence="2 3">
    <name type="scientific">Heterodera trifolii</name>
    <dbReference type="NCBI Taxonomy" id="157864"/>
    <lineage>
        <taxon>Eukaryota</taxon>
        <taxon>Metazoa</taxon>
        <taxon>Ecdysozoa</taxon>
        <taxon>Nematoda</taxon>
        <taxon>Chromadorea</taxon>
        <taxon>Rhabditida</taxon>
        <taxon>Tylenchina</taxon>
        <taxon>Tylenchomorpha</taxon>
        <taxon>Tylenchoidea</taxon>
        <taxon>Heteroderidae</taxon>
        <taxon>Heteroderinae</taxon>
        <taxon>Heterodera</taxon>
    </lineage>
</organism>